<keyword evidence="1" id="KW-0472">Membrane</keyword>
<keyword evidence="1" id="KW-0812">Transmembrane</keyword>
<reference evidence="2 3" key="1">
    <citation type="submission" date="2016-03" db="EMBL/GenBank/DDBJ databases">
        <title>Draft genome sequence of Flavobacterium fryxellicola DSM 16209.</title>
        <authorList>
            <person name="Shin S.-K."/>
            <person name="Yi H."/>
        </authorList>
    </citation>
    <scope>NUCLEOTIDE SEQUENCE [LARGE SCALE GENOMIC DNA]</scope>
    <source>
        <strain evidence="2 3">DSM 16209</strain>
    </source>
</reference>
<organism evidence="2 3">
    <name type="scientific">Flavobacterium fryxellicola</name>
    <dbReference type="NCBI Taxonomy" id="249352"/>
    <lineage>
        <taxon>Bacteria</taxon>
        <taxon>Pseudomonadati</taxon>
        <taxon>Bacteroidota</taxon>
        <taxon>Flavobacteriia</taxon>
        <taxon>Flavobacteriales</taxon>
        <taxon>Flavobacteriaceae</taxon>
        <taxon>Flavobacterium</taxon>
    </lineage>
</organism>
<evidence type="ECO:0000313" key="3">
    <source>
        <dbReference type="Proteomes" id="UP000077164"/>
    </source>
</evidence>
<keyword evidence="1" id="KW-1133">Transmembrane helix</keyword>
<dbReference type="Proteomes" id="UP000077164">
    <property type="component" value="Unassembled WGS sequence"/>
</dbReference>
<comment type="caution">
    <text evidence="2">The sequence shown here is derived from an EMBL/GenBank/DDBJ whole genome shotgun (WGS) entry which is preliminary data.</text>
</comment>
<accession>A0A167X616</accession>
<evidence type="ECO:0000256" key="1">
    <source>
        <dbReference type="SAM" id="Phobius"/>
    </source>
</evidence>
<dbReference type="AlphaFoldDB" id="A0A167X616"/>
<feature type="transmembrane region" description="Helical" evidence="1">
    <location>
        <begin position="97"/>
        <end position="121"/>
    </location>
</feature>
<dbReference type="EMBL" id="LVJE01000013">
    <property type="protein sequence ID" value="OAB28050.1"/>
    <property type="molecule type" value="Genomic_DNA"/>
</dbReference>
<protein>
    <submittedName>
        <fullName evidence="2">Uncharacterized protein</fullName>
    </submittedName>
</protein>
<feature type="transmembrane region" description="Helical" evidence="1">
    <location>
        <begin position="7"/>
        <end position="25"/>
    </location>
</feature>
<gene>
    <name evidence="2" type="ORF">FBFR_09375</name>
</gene>
<evidence type="ECO:0000313" key="2">
    <source>
        <dbReference type="EMBL" id="OAB28050.1"/>
    </source>
</evidence>
<feature type="transmembrane region" description="Helical" evidence="1">
    <location>
        <begin position="63"/>
        <end position="85"/>
    </location>
</feature>
<name>A0A167X616_9FLAO</name>
<proteinExistence type="predicted"/>
<keyword evidence="3" id="KW-1185">Reference proteome</keyword>
<sequence>MQQSKYLFLTIFFLAIIYNILNEILKVQSNFDKLVYNSLSEQLTAKQIQNYLILKDDLKWLEYMFYFFYIFFKIAIISSIIHIAIFFSKTEITFKSIFNSVIQVEFIFLLVSIFKIIWFYFFQTNYTIEDIQYFYPLSALNIVGYEGSEPRFCRHKFAYLPCSKSLQWYRCS</sequence>